<proteinExistence type="predicted"/>
<gene>
    <name evidence="1" type="ORF">MANES_04G052789v8</name>
</gene>
<accession>A0ACB7HUB7</accession>
<protein>
    <submittedName>
        <fullName evidence="1">Uncharacterized protein</fullName>
    </submittedName>
</protein>
<organism evidence="1 2">
    <name type="scientific">Manihot esculenta</name>
    <name type="common">Cassava</name>
    <name type="synonym">Jatropha manihot</name>
    <dbReference type="NCBI Taxonomy" id="3983"/>
    <lineage>
        <taxon>Eukaryota</taxon>
        <taxon>Viridiplantae</taxon>
        <taxon>Streptophyta</taxon>
        <taxon>Embryophyta</taxon>
        <taxon>Tracheophyta</taxon>
        <taxon>Spermatophyta</taxon>
        <taxon>Magnoliopsida</taxon>
        <taxon>eudicotyledons</taxon>
        <taxon>Gunneridae</taxon>
        <taxon>Pentapetalae</taxon>
        <taxon>rosids</taxon>
        <taxon>fabids</taxon>
        <taxon>Malpighiales</taxon>
        <taxon>Euphorbiaceae</taxon>
        <taxon>Crotonoideae</taxon>
        <taxon>Manihoteae</taxon>
        <taxon>Manihot</taxon>
    </lineage>
</organism>
<dbReference type="EMBL" id="CM004390">
    <property type="protein sequence ID" value="KAG8655580.1"/>
    <property type="molecule type" value="Genomic_DNA"/>
</dbReference>
<evidence type="ECO:0000313" key="2">
    <source>
        <dbReference type="Proteomes" id="UP000091857"/>
    </source>
</evidence>
<evidence type="ECO:0000313" key="1">
    <source>
        <dbReference type="EMBL" id="KAG8655580.1"/>
    </source>
</evidence>
<comment type="caution">
    <text evidence="1">The sequence shown here is derived from an EMBL/GenBank/DDBJ whole genome shotgun (WGS) entry which is preliminary data.</text>
</comment>
<reference evidence="2" key="1">
    <citation type="journal article" date="2016" name="Nat. Biotechnol.">
        <title>Sequencing wild and cultivated cassava and related species reveals extensive interspecific hybridization and genetic diversity.</title>
        <authorList>
            <person name="Bredeson J.V."/>
            <person name="Lyons J.B."/>
            <person name="Prochnik S.E."/>
            <person name="Wu G.A."/>
            <person name="Ha C.M."/>
            <person name="Edsinger-Gonzales E."/>
            <person name="Grimwood J."/>
            <person name="Schmutz J."/>
            <person name="Rabbi I.Y."/>
            <person name="Egesi C."/>
            <person name="Nauluvula P."/>
            <person name="Lebot V."/>
            <person name="Ndunguru J."/>
            <person name="Mkamilo G."/>
            <person name="Bart R.S."/>
            <person name="Setter T.L."/>
            <person name="Gleadow R.M."/>
            <person name="Kulakow P."/>
            <person name="Ferguson M.E."/>
            <person name="Rounsley S."/>
            <person name="Rokhsar D.S."/>
        </authorList>
    </citation>
    <scope>NUCLEOTIDE SEQUENCE [LARGE SCALE GENOMIC DNA]</scope>
    <source>
        <strain evidence="2">cv. AM560-2</strain>
    </source>
</reference>
<dbReference type="Proteomes" id="UP000091857">
    <property type="component" value="Chromosome 4"/>
</dbReference>
<name>A0ACB7HUB7_MANES</name>
<sequence length="111" mass="12779">MSPKTSTSGGIKIEEPSTNKDKGKITILTEYNETSSSSDNETIYNPLDISDSDQEINVPINTIERQNNRPDDLKILDRKQKQYNAKNIYEWNIDDLSETEIIQITKEKWSL</sequence>
<keyword evidence="2" id="KW-1185">Reference proteome</keyword>